<dbReference type="GO" id="GO:0016627">
    <property type="term" value="F:oxidoreductase activity, acting on the CH-CH group of donors"/>
    <property type="evidence" value="ECO:0007669"/>
    <property type="project" value="TreeGrafter"/>
</dbReference>
<gene>
    <name evidence="3" type="ORF">SBRY_20245</name>
</gene>
<comment type="caution">
    <text evidence="3">The sequence shown here is derived from an EMBL/GenBank/DDBJ whole genome shotgun (WGS) entry which is preliminary data.</text>
</comment>
<evidence type="ECO:0000313" key="4">
    <source>
        <dbReference type="Proteomes" id="UP001153328"/>
    </source>
</evidence>
<dbReference type="InterPro" id="IPR052019">
    <property type="entry name" value="F420H2_bilvrd_red/Heme_oxyg"/>
</dbReference>
<dbReference type="InterPro" id="IPR011576">
    <property type="entry name" value="Pyridox_Oxase_N"/>
</dbReference>
<dbReference type="GO" id="GO:0005829">
    <property type="term" value="C:cytosol"/>
    <property type="evidence" value="ECO:0007669"/>
    <property type="project" value="TreeGrafter"/>
</dbReference>
<evidence type="ECO:0000259" key="2">
    <source>
        <dbReference type="Pfam" id="PF01243"/>
    </source>
</evidence>
<dbReference type="InterPro" id="IPR019967">
    <property type="entry name" value="F420-dep_enz_PPOX_Rv0121"/>
</dbReference>
<feature type="domain" description="Pyridoxamine 5'-phosphate oxidase N-terminal" evidence="2">
    <location>
        <begin position="6"/>
        <end position="130"/>
    </location>
</feature>
<dbReference type="RefSeq" id="WP_205042407.1">
    <property type="nucleotide sequence ID" value="NZ_CAJVAX010000012.1"/>
</dbReference>
<dbReference type="PANTHER" id="PTHR35176:SF2">
    <property type="entry name" value="F420H(2)-DEPENDENT REDUCTASE RV1155"/>
    <property type="match status" value="1"/>
</dbReference>
<evidence type="ECO:0000256" key="1">
    <source>
        <dbReference type="ARBA" id="ARBA00023002"/>
    </source>
</evidence>
<dbReference type="PANTHER" id="PTHR35176">
    <property type="entry name" value="HEME OXYGENASE HI_0854-RELATED"/>
    <property type="match status" value="1"/>
</dbReference>
<dbReference type="GO" id="GO:0070967">
    <property type="term" value="F:coenzyme F420 binding"/>
    <property type="evidence" value="ECO:0007669"/>
    <property type="project" value="TreeGrafter"/>
</dbReference>
<name>A0A9W4E5N7_9ACTN</name>
<proteinExistence type="predicted"/>
<reference evidence="3" key="1">
    <citation type="submission" date="2021-06" db="EMBL/GenBank/DDBJ databases">
        <authorList>
            <person name="Arsene-Ploetze F."/>
        </authorList>
    </citation>
    <scope>NUCLEOTIDE SEQUENCE</scope>
    <source>
        <strain evidence="3">SBRY1</strain>
    </source>
</reference>
<dbReference type="EMBL" id="CAJVAX010000012">
    <property type="protein sequence ID" value="CAG7626273.1"/>
    <property type="molecule type" value="Genomic_DNA"/>
</dbReference>
<accession>A0A9W4E5N7</accession>
<protein>
    <submittedName>
        <fullName evidence="3">PPOX class F420-dependent oxidoreductase</fullName>
    </submittedName>
</protein>
<evidence type="ECO:0000313" key="3">
    <source>
        <dbReference type="EMBL" id="CAG7626273.1"/>
    </source>
</evidence>
<dbReference type="Proteomes" id="UP001153328">
    <property type="component" value="Unassembled WGS sequence"/>
</dbReference>
<organism evidence="3 4">
    <name type="scientific">Actinacidiphila bryophytorum</name>
    <dbReference type="NCBI Taxonomy" id="1436133"/>
    <lineage>
        <taxon>Bacteria</taxon>
        <taxon>Bacillati</taxon>
        <taxon>Actinomycetota</taxon>
        <taxon>Actinomycetes</taxon>
        <taxon>Kitasatosporales</taxon>
        <taxon>Streptomycetaceae</taxon>
        <taxon>Actinacidiphila</taxon>
    </lineage>
</organism>
<sequence length="139" mass="15595">MNLSETEARERFAASPVGRLATADRAGIPHVVPVTFAADGDVIYFAIDYKPKRSVNLRRLRNISENPSVAVMADHYADDWNTLWWARADGRAEILNEGATYRKAVELLQRKYDQYAEHPPQGPVVVIHVDGWTGWAFAG</sequence>
<dbReference type="SUPFAM" id="SSF50475">
    <property type="entry name" value="FMN-binding split barrel"/>
    <property type="match status" value="1"/>
</dbReference>
<dbReference type="Pfam" id="PF01243">
    <property type="entry name" value="PNPOx_N"/>
    <property type="match status" value="1"/>
</dbReference>
<keyword evidence="1" id="KW-0560">Oxidoreductase</keyword>
<dbReference type="InterPro" id="IPR012349">
    <property type="entry name" value="Split_barrel_FMN-bd"/>
</dbReference>
<dbReference type="NCBIfam" id="TIGR03668">
    <property type="entry name" value="Rv0121_F420"/>
    <property type="match status" value="1"/>
</dbReference>
<dbReference type="AlphaFoldDB" id="A0A9W4E5N7"/>
<dbReference type="Gene3D" id="2.30.110.10">
    <property type="entry name" value="Electron Transport, Fmn-binding Protein, Chain A"/>
    <property type="match status" value="1"/>
</dbReference>
<keyword evidence="4" id="KW-1185">Reference proteome</keyword>